<feature type="compositionally biased region" description="Polar residues" evidence="2">
    <location>
        <begin position="661"/>
        <end position="674"/>
    </location>
</feature>
<feature type="region of interest" description="Disordered" evidence="2">
    <location>
        <begin position="120"/>
        <end position="157"/>
    </location>
</feature>
<feature type="region of interest" description="Disordered" evidence="2">
    <location>
        <begin position="803"/>
        <end position="1071"/>
    </location>
</feature>
<feature type="compositionally biased region" description="Basic and acidic residues" evidence="2">
    <location>
        <begin position="916"/>
        <end position="938"/>
    </location>
</feature>
<feature type="region of interest" description="Disordered" evidence="2">
    <location>
        <begin position="1086"/>
        <end position="1116"/>
    </location>
</feature>
<evidence type="ECO:0000313" key="4">
    <source>
        <dbReference type="Proteomes" id="UP001158576"/>
    </source>
</evidence>
<dbReference type="Proteomes" id="UP001158576">
    <property type="component" value="Chromosome 1"/>
</dbReference>
<feature type="compositionally biased region" description="Polar residues" evidence="2">
    <location>
        <begin position="939"/>
        <end position="954"/>
    </location>
</feature>
<feature type="compositionally biased region" description="Basic and acidic residues" evidence="2">
    <location>
        <begin position="863"/>
        <end position="883"/>
    </location>
</feature>
<feature type="compositionally biased region" description="Basic and acidic residues" evidence="2">
    <location>
        <begin position="734"/>
        <end position="760"/>
    </location>
</feature>
<reference evidence="3 4" key="1">
    <citation type="submission" date="2021-04" db="EMBL/GenBank/DDBJ databases">
        <authorList>
            <person name="Bliznina A."/>
        </authorList>
    </citation>
    <scope>NUCLEOTIDE SEQUENCE [LARGE SCALE GENOMIC DNA]</scope>
</reference>
<feature type="compositionally biased region" description="Basic and acidic residues" evidence="2">
    <location>
        <begin position="767"/>
        <end position="790"/>
    </location>
</feature>
<feature type="compositionally biased region" description="Low complexity" evidence="2">
    <location>
        <begin position="843"/>
        <end position="856"/>
    </location>
</feature>
<gene>
    <name evidence="3" type="ORF">OKIOD_LOCUS11651</name>
</gene>
<organism evidence="3 4">
    <name type="scientific">Oikopleura dioica</name>
    <name type="common">Tunicate</name>
    <dbReference type="NCBI Taxonomy" id="34765"/>
    <lineage>
        <taxon>Eukaryota</taxon>
        <taxon>Metazoa</taxon>
        <taxon>Chordata</taxon>
        <taxon>Tunicata</taxon>
        <taxon>Appendicularia</taxon>
        <taxon>Copelata</taxon>
        <taxon>Oikopleuridae</taxon>
        <taxon>Oikopleura</taxon>
    </lineage>
</organism>
<feature type="region of interest" description="Disordered" evidence="2">
    <location>
        <begin position="1"/>
        <end position="101"/>
    </location>
</feature>
<keyword evidence="4" id="KW-1185">Reference proteome</keyword>
<feature type="compositionally biased region" description="Polar residues" evidence="2">
    <location>
        <begin position="832"/>
        <end position="842"/>
    </location>
</feature>
<feature type="compositionally biased region" description="Polar residues" evidence="2">
    <location>
        <begin position="70"/>
        <end position="100"/>
    </location>
</feature>
<feature type="compositionally biased region" description="Basic residues" evidence="2">
    <location>
        <begin position="1"/>
        <end position="11"/>
    </location>
</feature>
<keyword evidence="1" id="KW-0175">Coiled coil</keyword>
<evidence type="ECO:0000256" key="2">
    <source>
        <dbReference type="SAM" id="MobiDB-lite"/>
    </source>
</evidence>
<evidence type="ECO:0000256" key="1">
    <source>
        <dbReference type="SAM" id="Coils"/>
    </source>
</evidence>
<sequence>MSGGRRSRRSRLVLPKDVEIADPGEKENTHSPLEKPRDAAANFGIPPSRVDLPASPVDKSTLSPHAPLQEPSQADENSQALSPEIESGSSGEVTKKSSVQVPIKIPKKLNKAIYPQITKLGLPKPSRPIFKKKHHLTPEEWHTKPYSPPKARALPTIIDETNPKAETKPFSRVRCRFIKFPEDHTTRKTKRKLKARQQRMYSKITEEQSSQELDEKMASLDKDLKEASRQIRMESNSSASKAYGNLEDKETRQHMVRKQGERERVADFTGLKTNVHLTDISEELNAQKQQEYERQKKLDDMGQQILDELYVKDTVPLTNAAEKIAALKAKMARDEELQSIYLEQAMERQREMRKKSFKNLPFAIFFVFVCYGQKRSDSPPLEYYPVQYVQQYKDKVYEMSLELAQSRNNEQELARANEEIRQLRMEVNMLKCKLEAKEASDQWEISLLRNQATKGYMGMNPDSRLPTTSKALAIMPSPKMGLSLKPMSPTKRVNVIPESIINGSSSVVNSVAVSRAGNMSSASGSIISRPMTIQDLVEPVNGHPSRMTTSSKPIISPIPPPPLPFKTEPDKEIFMPSLPPVEEPLRPTTGVVLPQKPISAPVNPSNAKPRVAHQAPTIAIKQERPVSGTLPEPAPAPAEEIFRPTTGVTLPPSLLAAASAQSVNPPANARNITRQNSKPTPPKQPQKSLSAVVSSITNKRKASSEANNPLAKLKKRVISTAAKNNQPVGNIFKPEPKKAFSEMFSKENKQEVASKKQESAKKKKETAKKDEEPKKKTVRKGRSDEWVTEKIKELVVKRAKEIIAEKKKEDEEKEEESDLEAGAADLDRMLGVSTSETSNLGLSASDSSSSEESSSSESEDEDAKNKLTKPAENKATENGKDQGKTAVNENDIIGSIFKQVEQAPDMNITPLHKRPVKTEKTVPLESAPKLKLDEEKTISSDAGSSISTKTNDSAPSVEEKNLNDQKNSESNEDDEKMEVDSGNKLSKEEEADINQKMAEVANENDEEKKRRMSAALIDQCGLALDSDSEDESGPLEIAEADRSQDSLKIDDDSQSGSELFIDDPSAEPVPMAETNDQEKIVQMEVVEEQASPSSATKTRRSTRLSGRTSESSQEKLPVPDLIVLDNATNTSKNSNESTAWPPENYQSWSTDNKIEYITERLAQPRNKVKSPQYKIGKFVGQMKNLLKESLCLRHQIHKEETVTVIDTPDTVTFSDWIALIPHETELRRFLCNDNGEAVFRRIVQNIQQEITQITDSFPPYEVAPKEDFQKIEGLLLMFVTMVFSVFEDSSCLKEHHWHLKQLHNFALFLGDFISKTEIPEKQQAGPNSAMVFYIYCLMVSKGIPSFFSHDDIFICRLLNTIPYTAIQQYGQKHNVFIGRLHFNSKQSVDKKQERLGHLFLKSDTKEMKEASSNLTQEITKMRAAQIEEDLNETTFQMKERDFDAGKDVFRLFMSVKNYPFAKRMVYSRFIQFIVPFSRKASCPGEEIGVKDVRNFILQMHNLYAYLHTYGGCKDEAHDKMIARAKTVISIIASLEAKTKIINTIANKALRIGQWFRTAGRKEWERDMSQLNAKVANMRKLPRELLVVMNLPPNFYETRADPKGLWTKE</sequence>
<dbReference type="PANTHER" id="PTHR36812:SF9">
    <property type="entry name" value="MYB-LIKE PROTEIN X ISOFORM X1"/>
    <property type="match status" value="1"/>
</dbReference>
<feature type="coiled-coil region" evidence="1">
    <location>
        <begin position="401"/>
        <end position="440"/>
    </location>
</feature>
<accession>A0ABN7SWP3</accession>
<feature type="compositionally biased region" description="Basic and acidic residues" evidence="2">
    <location>
        <begin position="978"/>
        <end position="988"/>
    </location>
</feature>
<proteinExistence type="predicted"/>
<dbReference type="EMBL" id="OU015566">
    <property type="protein sequence ID" value="CAG5106532.1"/>
    <property type="molecule type" value="Genomic_DNA"/>
</dbReference>
<feature type="compositionally biased region" description="Basic and acidic residues" evidence="2">
    <location>
        <begin position="14"/>
        <end position="38"/>
    </location>
</feature>
<evidence type="ECO:0000313" key="3">
    <source>
        <dbReference type="EMBL" id="CAG5106532.1"/>
    </source>
</evidence>
<name>A0ABN7SWP3_OIKDI</name>
<feature type="compositionally biased region" description="Basic and acidic residues" evidence="2">
    <location>
        <begin position="1039"/>
        <end position="1051"/>
    </location>
</feature>
<feature type="compositionally biased region" description="Basic and acidic residues" evidence="2">
    <location>
        <begin position="957"/>
        <end position="969"/>
    </location>
</feature>
<feature type="region of interest" description="Disordered" evidence="2">
    <location>
        <begin position="658"/>
        <end position="790"/>
    </location>
</feature>
<feature type="coiled-coil region" evidence="1">
    <location>
        <begin position="210"/>
        <end position="237"/>
    </location>
</feature>
<dbReference type="PANTHER" id="PTHR36812">
    <property type="entry name" value="NEUROFILAMENT TRIPLET M PROTEIN-LIKE PROTEIN"/>
    <property type="match status" value="1"/>
</dbReference>
<protein>
    <submittedName>
        <fullName evidence="3">Oidioi.mRNA.OKI2018_I69.chr1.g2886.t1.cds</fullName>
    </submittedName>
</protein>